<feature type="repeat" description="WD" evidence="3">
    <location>
        <begin position="73"/>
        <end position="99"/>
    </location>
</feature>
<dbReference type="KEGG" id="bfo:118421334"/>
<dbReference type="GeneID" id="118421334"/>
<dbReference type="OrthoDB" id="7668193at2759"/>
<dbReference type="PROSITE" id="PS50082">
    <property type="entry name" value="WD_REPEATS_2"/>
    <property type="match status" value="3"/>
</dbReference>
<reference evidence="5" key="2">
    <citation type="submission" date="2025-08" db="UniProtKB">
        <authorList>
            <consortium name="RefSeq"/>
        </authorList>
    </citation>
    <scope>IDENTIFICATION</scope>
    <source>
        <strain evidence="5">S238N-H82</strain>
        <tissue evidence="5">Testes</tissue>
    </source>
</reference>
<keyword evidence="1 3" id="KW-0853">WD repeat</keyword>
<proteinExistence type="predicted"/>
<dbReference type="InterPro" id="IPR015943">
    <property type="entry name" value="WD40/YVTN_repeat-like_dom_sf"/>
</dbReference>
<evidence type="ECO:0000256" key="3">
    <source>
        <dbReference type="PROSITE-ProRule" id="PRU00221"/>
    </source>
</evidence>
<keyword evidence="2" id="KW-0677">Repeat</keyword>
<dbReference type="Gene3D" id="2.130.10.10">
    <property type="entry name" value="YVTN repeat-like/Quinoprotein amine dehydrogenase"/>
    <property type="match status" value="2"/>
</dbReference>
<evidence type="ECO:0000256" key="1">
    <source>
        <dbReference type="ARBA" id="ARBA00022574"/>
    </source>
</evidence>
<keyword evidence="4" id="KW-1185">Reference proteome</keyword>
<reference evidence="4" key="1">
    <citation type="journal article" date="2020" name="Nat. Ecol. Evol.">
        <title>Deeply conserved synteny resolves early events in vertebrate evolution.</title>
        <authorList>
            <person name="Simakov O."/>
            <person name="Marletaz F."/>
            <person name="Yue J.X."/>
            <person name="O'Connell B."/>
            <person name="Jenkins J."/>
            <person name="Brandt A."/>
            <person name="Calef R."/>
            <person name="Tung C.H."/>
            <person name="Huang T.K."/>
            <person name="Schmutz J."/>
            <person name="Satoh N."/>
            <person name="Yu J.K."/>
            <person name="Putnam N.H."/>
            <person name="Green R.E."/>
            <person name="Rokhsar D.S."/>
        </authorList>
    </citation>
    <scope>NUCLEOTIDE SEQUENCE [LARGE SCALE GENOMIC DNA]</scope>
    <source>
        <strain evidence="4">S238N-H82</strain>
    </source>
</reference>
<feature type="repeat" description="WD" evidence="3">
    <location>
        <begin position="284"/>
        <end position="323"/>
    </location>
</feature>
<evidence type="ECO:0000313" key="5">
    <source>
        <dbReference type="RefSeq" id="XP_035684482.1"/>
    </source>
</evidence>
<dbReference type="AlphaFoldDB" id="A0A9J7MWU6"/>
<organism evidence="4 5">
    <name type="scientific">Branchiostoma floridae</name>
    <name type="common">Florida lancelet</name>
    <name type="synonym">Amphioxus</name>
    <dbReference type="NCBI Taxonomy" id="7739"/>
    <lineage>
        <taxon>Eukaryota</taxon>
        <taxon>Metazoa</taxon>
        <taxon>Chordata</taxon>
        <taxon>Cephalochordata</taxon>
        <taxon>Leptocardii</taxon>
        <taxon>Amphioxiformes</taxon>
        <taxon>Branchiostomatidae</taxon>
        <taxon>Branchiostoma</taxon>
    </lineage>
</organism>
<sequence length="323" mass="35468">MTRPPPDPVFVLRGSDGAVNCLKFRCHEADSLRLLFSGTASGKIHPWNLQTKRSACVLDGHEGQGILSLGFCDNTVLYSQGRDGTVALWDLKEGRKDISDRIPVSAVGFCQVELFNQSSSRLLAAAGVGPAEIIVTDLQCKKPAFSLQPTEGSPPQGMVMALKAGCVSDREGLHLWAAYEDGSVAMWDVKQRRIVSHLKVHAEPILCMDYDQEQGKGVTGSADNKLAVWNGKDGQLVAKQTVERSNPGLSCVKIRDDHKIVVTGGWDHVIRLYGWKKLKPLAVLDYHTDSVQCVDFSDHENSEERLLAAGSKDQRISLWSIYN</sequence>
<feature type="repeat" description="WD" evidence="3">
    <location>
        <begin position="198"/>
        <end position="239"/>
    </location>
</feature>
<evidence type="ECO:0000256" key="2">
    <source>
        <dbReference type="ARBA" id="ARBA00022737"/>
    </source>
</evidence>
<gene>
    <name evidence="5" type="primary">LOC118421334</name>
</gene>
<dbReference type="PANTHER" id="PTHR19854">
    <property type="entry name" value="TRANSDUCIN BETA-LIKE 3"/>
    <property type="match status" value="1"/>
</dbReference>
<dbReference type="InterPro" id="IPR036322">
    <property type="entry name" value="WD40_repeat_dom_sf"/>
</dbReference>
<dbReference type="PANTHER" id="PTHR19854:SF1">
    <property type="entry name" value="GUANINE NUCLEOTIDE-BINDING PROTEIN SUBUNIT BETA-LIKE PROTEIN 1"/>
    <property type="match status" value="1"/>
</dbReference>
<dbReference type="SMART" id="SM00320">
    <property type="entry name" value="WD40"/>
    <property type="match status" value="6"/>
</dbReference>
<dbReference type="Proteomes" id="UP000001554">
    <property type="component" value="Chromosome 1"/>
</dbReference>
<accession>A0A9J7MWU6</accession>
<dbReference type="InterPro" id="IPR001680">
    <property type="entry name" value="WD40_rpt"/>
</dbReference>
<dbReference type="RefSeq" id="XP_035684482.1">
    <property type="nucleotide sequence ID" value="XM_035828589.1"/>
</dbReference>
<protein>
    <submittedName>
        <fullName evidence="5">Guanine nucleotide-binding protein subunit beta-like protein 1 isoform X1</fullName>
    </submittedName>
</protein>
<dbReference type="Pfam" id="PF00400">
    <property type="entry name" value="WD40"/>
    <property type="match status" value="4"/>
</dbReference>
<name>A0A9J7MWU6_BRAFL</name>
<dbReference type="SUPFAM" id="SSF50978">
    <property type="entry name" value="WD40 repeat-like"/>
    <property type="match status" value="1"/>
</dbReference>
<dbReference type="PROSITE" id="PS50294">
    <property type="entry name" value="WD_REPEATS_REGION"/>
    <property type="match status" value="1"/>
</dbReference>
<dbReference type="OMA" id="YQRQSMQ"/>
<evidence type="ECO:0000313" key="4">
    <source>
        <dbReference type="Proteomes" id="UP000001554"/>
    </source>
</evidence>